<dbReference type="EMBL" id="MOOB01000191">
    <property type="protein sequence ID" value="OQE66124.1"/>
    <property type="molecule type" value="Genomic_DNA"/>
</dbReference>
<protein>
    <submittedName>
        <fullName evidence="1">Uncharacterized protein</fullName>
    </submittedName>
</protein>
<name>A0A1V6WTB8_PENNA</name>
<evidence type="ECO:0000313" key="2">
    <source>
        <dbReference type="Proteomes" id="UP000191691"/>
    </source>
</evidence>
<gene>
    <name evidence="1" type="ORF">PENNAL_c0191G10076</name>
</gene>
<accession>A0A1V6WTB8</accession>
<proteinExistence type="predicted"/>
<sequence length="170" mass="18542">MRLMQKCGKDEGVVGVNDFGATANRFRCCAISVRYRDDRNNQVPEKCSPHSPAVASRSRAGCTGQVHKTAKARDEPTCDKTLYSVIGRPLRADSKRLRRSKITRQKSFAVGDGLLLQRHGNVSGVRVWGTNLAQIIGPGAARGSIFHSPYRGERTSGLCVLFLASDLGLQ</sequence>
<keyword evidence="2" id="KW-1185">Reference proteome</keyword>
<dbReference type="Proteomes" id="UP000191691">
    <property type="component" value="Unassembled WGS sequence"/>
</dbReference>
<organism evidence="1 2">
    <name type="scientific">Penicillium nalgiovense</name>
    <dbReference type="NCBI Taxonomy" id="60175"/>
    <lineage>
        <taxon>Eukaryota</taxon>
        <taxon>Fungi</taxon>
        <taxon>Dikarya</taxon>
        <taxon>Ascomycota</taxon>
        <taxon>Pezizomycotina</taxon>
        <taxon>Eurotiomycetes</taxon>
        <taxon>Eurotiomycetidae</taxon>
        <taxon>Eurotiales</taxon>
        <taxon>Aspergillaceae</taxon>
        <taxon>Penicillium</taxon>
    </lineage>
</organism>
<reference evidence="2" key="1">
    <citation type="journal article" date="2017" name="Nat. Microbiol.">
        <title>Global analysis of biosynthetic gene clusters reveals vast potential of secondary metabolite production in Penicillium species.</title>
        <authorList>
            <person name="Nielsen J.C."/>
            <person name="Grijseels S."/>
            <person name="Prigent S."/>
            <person name="Ji B."/>
            <person name="Dainat J."/>
            <person name="Nielsen K.F."/>
            <person name="Frisvad J.C."/>
            <person name="Workman M."/>
            <person name="Nielsen J."/>
        </authorList>
    </citation>
    <scope>NUCLEOTIDE SEQUENCE [LARGE SCALE GENOMIC DNA]</scope>
    <source>
        <strain evidence="2">IBT 13039</strain>
    </source>
</reference>
<comment type="caution">
    <text evidence="1">The sequence shown here is derived from an EMBL/GenBank/DDBJ whole genome shotgun (WGS) entry which is preliminary data.</text>
</comment>
<evidence type="ECO:0000313" key="1">
    <source>
        <dbReference type="EMBL" id="OQE66124.1"/>
    </source>
</evidence>
<dbReference type="AlphaFoldDB" id="A0A1V6WTB8"/>